<feature type="transmembrane region" description="Helical" evidence="1">
    <location>
        <begin position="48"/>
        <end position="64"/>
    </location>
</feature>
<keyword evidence="1" id="KW-1133">Transmembrane helix</keyword>
<feature type="transmembrane region" description="Helical" evidence="1">
    <location>
        <begin position="130"/>
        <end position="150"/>
    </location>
</feature>
<evidence type="ECO:0000313" key="2">
    <source>
        <dbReference type="EMBL" id="CAB4544919.1"/>
    </source>
</evidence>
<evidence type="ECO:0000256" key="1">
    <source>
        <dbReference type="SAM" id="Phobius"/>
    </source>
</evidence>
<proteinExistence type="predicted"/>
<name>A0A6J6C305_9ZZZZ</name>
<feature type="transmembrane region" description="Helical" evidence="1">
    <location>
        <begin position="71"/>
        <end position="90"/>
    </location>
</feature>
<accession>A0A6J6C305</accession>
<organism evidence="2">
    <name type="scientific">freshwater metagenome</name>
    <dbReference type="NCBI Taxonomy" id="449393"/>
    <lineage>
        <taxon>unclassified sequences</taxon>
        <taxon>metagenomes</taxon>
        <taxon>ecological metagenomes</taxon>
    </lineage>
</organism>
<protein>
    <submittedName>
        <fullName evidence="2">Unannotated protein</fullName>
    </submittedName>
</protein>
<gene>
    <name evidence="2" type="ORF">UFOPK1493_00582</name>
</gene>
<dbReference type="AlphaFoldDB" id="A0A6J6C305"/>
<keyword evidence="1" id="KW-0812">Transmembrane</keyword>
<dbReference type="EMBL" id="CAEZSR010000012">
    <property type="protein sequence ID" value="CAB4544919.1"/>
    <property type="molecule type" value="Genomic_DNA"/>
</dbReference>
<feature type="transmembrane region" description="Helical" evidence="1">
    <location>
        <begin position="24"/>
        <end position="42"/>
    </location>
</feature>
<keyword evidence="1" id="KW-0472">Membrane</keyword>
<reference evidence="2" key="1">
    <citation type="submission" date="2020-05" db="EMBL/GenBank/DDBJ databases">
        <authorList>
            <person name="Chiriac C."/>
            <person name="Salcher M."/>
            <person name="Ghai R."/>
            <person name="Kavagutti S V."/>
        </authorList>
    </citation>
    <scope>NUCLEOTIDE SEQUENCE</scope>
</reference>
<feature type="transmembrane region" description="Helical" evidence="1">
    <location>
        <begin position="162"/>
        <end position="179"/>
    </location>
</feature>
<sequence>MSTAELDLPDGGGWRRRAGLHHRLLALAVVGGAGLTLVSTGFAAGGVAAPLVVLLVPFVLWCALTPDSDLGTLVVIGLALVWLGTVDGGARTGPWLLGAAIGLTVFHGAMAAATVAPPGARWSRAMARTWAARLGVVTGTTAVVWALAWVLDDTRPSGRGSALALVVALVATAAAAWWTRRRSLDES</sequence>
<feature type="transmembrane region" description="Helical" evidence="1">
    <location>
        <begin position="96"/>
        <end position="118"/>
    </location>
</feature>